<dbReference type="OrthoDB" id="9804789at2"/>
<dbReference type="InterPro" id="IPR014776">
    <property type="entry name" value="4pyrrole_Mease_sub2"/>
</dbReference>
<dbReference type="AlphaFoldDB" id="A0A0D8BPM1"/>
<evidence type="ECO:0000313" key="10">
    <source>
        <dbReference type="Proteomes" id="UP000032522"/>
    </source>
</evidence>
<keyword evidence="6" id="KW-0949">S-adenosyl-L-methionine</keyword>
<dbReference type="Gene3D" id="3.30.950.10">
    <property type="entry name" value="Methyltransferase, Cobalt-precorrin-4 Transmethylase, Domain 2"/>
    <property type="match status" value="1"/>
</dbReference>
<organism evidence="9 10">
    <name type="scientific">Geobacillus kaustophilus</name>
    <dbReference type="NCBI Taxonomy" id="1462"/>
    <lineage>
        <taxon>Bacteria</taxon>
        <taxon>Bacillati</taxon>
        <taxon>Bacillota</taxon>
        <taxon>Bacilli</taxon>
        <taxon>Bacillales</taxon>
        <taxon>Anoxybacillaceae</taxon>
        <taxon>Geobacillus</taxon>
        <taxon>Geobacillus thermoleovorans group</taxon>
    </lineage>
</organism>
<keyword evidence="4 9" id="KW-0489">Methyltransferase</keyword>
<dbReference type="GeneID" id="32063677"/>
<proteinExistence type="inferred from homology"/>
<dbReference type="EMBL" id="JYBP01000003">
    <property type="protein sequence ID" value="KJE26173.1"/>
    <property type="molecule type" value="Genomic_DNA"/>
</dbReference>
<dbReference type="Proteomes" id="UP000032522">
    <property type="component" value="Unassembled WGS sequence"/>
</dbReference>
<dbReference type="PIRSF" id="PIRSF036427">
    <property type="entry name" value="Precrrn-2_mtase"/>
    <property type="match status" value="1"/>
</dbReference>
<dbReference type="PATRIC" id="fig|1462.6.peg.1557"/>
<comment type="caution">
    <text evidence="9">The sequence shown here is derived from an EMBL/GenBank/DDBJ whole genome shotgun (WGS) entry which is preliminary data.</text>
</comment>
<dbReference type="GO" id="GO:0032259">
    <property type="term" value="P:methylation"/>
    <property type="evidence" value="ECO:0007669"/>
    <property type="project" value="UniProtKB-KW"/>
</dbReference>
<evidence type="ECO:0000256" key="6">
    <source>
        <dbReference type="ARBA" id="ARBA00022691"/>
    </source>
</evidence>
<keyword evidence="5 9" id="KW-0808">Transferase</keyword>
<evidence type="ECO:0000256" key="2">
    <source>
        <dbReference type="ARBA" id="ARBA00005879"/>
    </source>
</evidence>
<dbReference type="NCBIfam" id="TIGR01467">
    <property type="entry name" value="cobI_cbiL"/>
    <property type="match status" value="1"/>
</dbReference>
<reference evidence="9 10" key="1">
    <citation type="submission" date="2015-01" db="EMBL/GenBank/DDBJ databases">
        <authorList>
            <person name="Filippidou S."/>
            <person name="Jeanneret N."/>
            <person name="Russel-Delif L."/>
            <person name="Junier T."/>
            <person name="Wunderlin T."/>
            <person name="Molina V."/>
            <person name="Johnson S.L."/>
            <person name="Davenport K.W."/>
            <person name="Chain P.S."/>
            <person name="Dorador C."/>
            <person name="Junier P."/>
        </authorList>
    </citation>
    <scope>NUCLEOTIDE SEQUENCE [LARGE SCALE GENOMIC DNA]</scope>
    <source>
        <strain evidence="9 10">Et7/4</strain>
    </source>
</reference>
<evidence type="ECO:0000313" key="9">
    <source>
        <dbReference type="EMBL" id="KJE26173.1"/>
    </source>
</evidence>
<dbReference type="CDD" id="cd11645">
    <property type="entry name" value="Precorrin_2_C20_MT"/>
    <property type="match status" value="1"/>
</dbReference>
<sequence length="233" mass="25986">MTGTLYGIGVGPGDPELMTVKAYRRLKEADVIAYPKKGRQSKSYAEQIIDAYFAPEEKRRLGLHFPMTKDRALLEPKWNEAADAIWAELSAGRDVAFVTEGDPLLYSTFIHLMHVMERRYPEAPIEVVPGVSSANAAAARLRLPLADGDETVAIVPARDDVEAMKAVLLEHDCVVFFKVAKVIDLLVRLLRELDLLHRAAVVTKVTSGEEVVWKVEELDGAELEYLTLMVVRK</sequence>
<accession>A0A0D8BPM1</accession>
<evidence type="ECO:0000256" key="5">
    <source>
        <dbReference type="ARBA" id="ARBA00022679"/>
    </source>
</evidence>
<dbReference type="SUPFAM" id="SSF53790">
    <property type="entry name" value="Tetrapyrrole methylase"/>
    <property type="match status" value="1"/>
</dbReference>
<dbReference type="InterPro" id="IPR012382">
    <property type="entry name" value="CobI/CbiL"/>
</dbReference>
<dbReference type="GO" id="GO:0009236">
    <property type="term" value="P:cobalamin biosynthetic process"/>
    <property type="evidence" value="ECO:0007669"/>
    <property type="project" value="UniProtKB-UniRule"/>
</dbReference>
<evidence type="ECO:0000259" key="8">
    <source>
        <dbReference type="Pfam" id="PF00590"/>
    </source>
</evidence>
<dbReference type="InterPro" id="IPR035996">
    <property type="entry name" value="4pyrrol_Methylase_sf"/>
</dbReference>
<dbReference type="RefSeq" id="WP_008880159.1">
    <property type="nucleotide sequence ID" value="NZ_CP133077.1"/>
</dbReference>
<dbReference type="InterPro" id="IPR000878">
    <property type="entry name" value="4pyrrol_Mease"/>
</dbReference>
<dbReference type="PANTHER" id="PTHR43467">
    <property type="entry name" value="COBALT-PRECORRIN-2 C(20)-METHYLTRANSFERASE"/>
    <property type="match status" value="1"/>
</dbReference>
<evidence type="ECO:0000256" key="7">
    <source>
        <dbReference type="PIRNR" id="PIRNR036427"/>
    </source>
</evidence>
<evidence type="ECO:0000256" key="4">
    <source>
        <dbReference type="ARBA" id="ARBA00022603"/>
    </source>
</evidence>
<comment type="similarity">
    <text evidence="2 7">Belongs to the precorrin methyltransferase family.</text>
</comment>
<evidence type="ECO:0000256" key="1">
    <source>
        <dbReference type="ARBA" id="ARBA00004953"/>
    </source>
</evidence>
<dbReference type="UniPathway" id="UPA00148"/>
<comment type="pathway">
    <text evidence="1">Cofactor biosynthesis; adenosylcobalamin biosynthesis.</text>
</comment>
<feature type="domain" description="Tetrapyrrole methylase" evidence="8">
    <location>
        <begin position="4"/>
        <end position="216"/>
    </location>
</feature>
<keyword evidence="3" id="KW-0169">Cobalamin biosynthesis</keyword>
<dbReference type="PANTHER" id="PTHR43467:SF2">
    <property type="entry name" value="COBALT-PRECORRIN-2 C(20)-METHYLTRANSFERASE"/>
    <property type="match status" value="1"/>
</dbReference>
<dbReference type="InterPro" id="IPR014777">
    <property type="entry name" value="4pyrrole_Mease_sub1"/>
</dbReference>
<evidence type="ECO:0000256" key="3">
    <source>
        <dbReference type="ARBA" id="ARBA00022573"/>
    </source>
</evidence>
<protein>
    <submittedName>
        <fullName evidence="9">Precorrin-2 C(20)-methyltransferase</fullName>
        <ecNumber evidence="9">2.1.1.130</ecNumber>
    </submittedName>
</protein>
<dbReference type="GO" id="GO:0030788">
    <property type="term" value="F:precorrin-2 C20-methyltransferase activity"/>
    <property type="evidence" value="ECO:0007669"/>
    <property type="project" value="UniProtKB-EC"/>
</dbReference>
<gene>
    <name evidence="9" type="primary">cobI</name>
    <name evidence="9" type="ORF">LG52_1361</name>
</gene>
<dbReference type="Pfam" id="PF00590">
    <property type="entry name" value="TP_methylase"/>
    <property type="match status" value="1"/>
</dbReference>
<dbReference type="EC" id="2.1.1.130" evidence="9"/>
<dbReference type="Gene3D" id="3.40.1010.10">
    <property type="entry name" value="Cobalt-precorrin-4 Transmethylase, Domain 1"/>
    <property type="match status" value="1"/>
</dbReference>
<dbReference type="InterPro" id="IPR006364">
    <property type="entry name" value="CobI/CbiL/CobIJ_dom"/>
</dbReference>
<name>A0A0D8BPM1_GEOKU</name>